<gene>
    <name evidence="2" type="ORF">DKX38_023835</name>
</gene>
<dbReference type="GO" id="GO:0003676">
    <property type="term" value="F:nucleic acid binding"/>
    <property type="evidence" value="ECO:0007669"/>
    <property type="project" value="InterPro"/>
</dbReference>
<dbReference type="Proteomes" id="UP000326939">
    <property type="component" value="Chromosome 16"/>
</dbReference>
<accession>A0A5N5JLS9</accession>
<dbReference type="InterPro" id="IPR001878">
    <property type="entry name" value="Znf_CCHC"/>
</dbReference>
<evidence type="ECO:0000313" key="3">
    <source>
        <dbReference type="Proteomes" id="UP000326939"/>
    </source>
</evidence>
<dbReference type="Pfam" id="PF00098">
    <property type="entry name" value="zf-CCHC"/>
    <property type="match status" value="1"/>
</dbReference>
<dbReference type="GO" id="GO:0008270">
    <property type="term" value="F:zinc ion binding"/>
    <property type="evidence" value="ECO:0007669"/>
    <property type="project" value="InterPro"/>
</dbReference>
<name>A0A5N5JLS9_9ROSI</name>
<protein>
    <recommendedName>
        <fullName evidence="1">CCHC-type domain-containing protein</fullName>
    </recommendedName>
</protein>
<evidence type="ECO:0000259" key="1">
    <source>
        <dbReference type="Pfam" id="PF00098"/>
    </source>
</evidence>
<feature type="domain" description="CCHC-type" evidence="1">
    <location>
        <begin position="39"/>
        <end position="52"/>
    </location>
</feature>
<dbReference type="EMBL" id="VDCV01000016">
    <property type="protein sequence ID" value="KAB5519516.1"/>
    <property type="molecule type" value="Genomic_DNA"/>
</dbReference>
<proteinExistence type="predicted"/>
<comment type="caution">
    <text evidence="2">The sequence shown here is derived from an EMBL/GenBank/DDBJ whole genome shotgun (WGS) entry which is preliminary data.</text>
</comment>
<dbReference type="AlphaFoldDB" id="A0A5N5JLS9"/>
<organism evidence="2 3">
    <name type="scientific">Salix brachista</name>
    <dbReference type="NCBI Taxonomy" id="2182728"/>
    <lineage>
        <taxon>Eukaryota</taxon>
        <taxon>Viridiplantae</taxon>
        <taxon>Streptophyta</taxon>
        <taxon>Embryophyta</taxon>
        <taxon>Tracheophyta</taxon>
        <taxon>Spermatophyta</taxon>
        <taxon>Magnoliopsida</taxon>
        <taxon>eudicotyledons</taxon>
        <taxon>Gunneridae</taxon>
        <taxon>Pentapetalae</taxon>
        <taxon>rosids</taxon>
        <taxon>fabids</taxon>
        <taxon>Malpighiales</taxon>
        <taxon>Salicaceae</taxon>
        <taxon>Saliceae</taxon>
        <taxon>Salix</taxon>
    </lineage>
</organism>
<sequence length="208" mass="23452">MANPRDAGHKDADADLWAAIDEQRHVMERMEAMIHRLEHRCGQEGHRSNECPTRRPVNLVDIVEGGEEEQYVGEELEMGELLEGAEIAKDVQGKVCNLIVDIGSCKNYISKRLFDMDVTYRGWENVYVFNWEGRKIVMVPKRSSIGVSTKATAGGHSLLSLVTSLTELELEIKEAREVHVVVMIAKGEEPEKEVPEKVPFLFGTFEVT</sequence>
<evidence type="ECO:0000313" key="2">
    <source>
        <dbReference type="EMBL" id="KAB5519516.1"/>
    </source>
</evidence>
<keyword evidence="3" id="KW-1185">Reference proteome</keyword>
<reference evidence="3" key="1">
    <citation type="journal article" date="2019" name="Gigascience">
        <title>De novo genome assembly of the endangered Acer yangbiense, a plant species with extremely small populations endemic to Yunnan Province, China.</title>
        <authorList>
            <person name="Yang J."/>
            <person name="Wariss H.M."/>
            <person name="Tao L."/>
            <person name="Zhang R."/>
            <person name="Yun Q."/>
            <person name="Hollingsworth P."/>
            <person name="Dao Z."/>
            <person name="Luo G."/>
            <person name="Guo H."/>
            <person name="Ma Y."/>
            <person name="Sun W."/>
        </authorList>
    </citation>
    <scope>NUCLEOTIDE SEQUENCE [LARGE SCALE GENOMIC DNA]</scope>
    <source>
        <strain evidence="3">cv. br00</strain>
    </source>
</reference>